<evidence type="ECO:0000256" key="4">
    <source>
        <dbReference type="ARBA" id="ARBA00022692"/>
    </source>
</evidence>
<feature type="domain" description="CAAX prenyl protease 2/Lysostaphin resistance protein A-like" evidence="12">
    <location>
        <begin position="2"/>
        <end position="100"/>
    </location>
</feature>
<keyword evidence="4 11" id="KW-0812">Transmembrane</keyword>
<evidence type="ECO:0000256" key="11">
    <source>
        <dbReference type="SAM" id="Phobius"/>
    </source>
</evidence>
<dbReference type="PANTHER" id="PTHR13046:SF0">
    <property type="entry name" value="CAAX PRENYL PROTEASE 2"/>
    <property type="match status" value="1"/>
</dbReference>
<feature type="non-terminal residue" evidence="13">
    <location>
        <position position="1"/>
    </location>
</feature>
<dbReference type="Proteomes" id="UP000291116">
    <property type="component" value="Unassembled WGS sequence"/>
</dbReference>
<feature type="transmembrane region" description="Helical" evidence="11">
    <location>
        <begin position="55"/>
        <end position="74"/>
    </location>
</feature>
<accession>A0A448ZMS0</accession>
<evidence type="ECO:0000313" key="14">
    <source>
        <dbReference type="Proteomes" id="UP000291116"/>
    </source>
</evidence>
<dbReference type="GO" id="GO:0004222">
    <property type="term" value="F:metalloendopeptidase activity"/>
    <property type="evidence" value="ECO:0007669"/>
    <property type="project" value="InterPro"/>
</dbReference>
<evidence type="ECO:0000256" key="9">
    <source>
        <dbReference type="ARBA" id="ARBA00047280"/>
    </source>
</evidence>
<evidence type="ECO:0000256" key="3">
    <source>
        <dbReference type="ARBA" id="ARBA00022670"/>
    </source>
</evidence>
<comment type="similarity">
    <text evidence="2">Belongs to the peptidase U48 family.</text>
</comment>
<evidence type="ECO:0000259" key="12">
    <source>
        <dbReference type="Pfam" id="PF02517"/>
    </source>
</evidence>
<organism evidence="13 14">
    <name type="scientific">Pseudo-nitzschia multistriata</name>
    <dbReference type="NCBI Taxonomy" id="183589"/>
    <lineage>
        <taxon>Eukaryota</taxon>
        <taxon>Sar</taxon>
        <taxon>Stramenopiles</taxon>
        <taxon>Ochrophyta</taxon>
        <taxon>Bacillariophyta</taxon>
        <taxon>Bacillariophyceae</taxon>
        <taxon>Bacillariophycidae</taxon>
        <taxon>Bacillariales</taxon>
        <taxon>Bacillariaceae</taxon>
        <taxon>Pseudo-nitzschia</taxon>
    </lineage>
</organism>
<dbReference type="EC" id="3.4.26.1" evidence="10"/>
<feature type="transmembrane region" description="Helical" evidence="11">
    <location>
        <begin position="120"/>
        <end position="137"/>
    </location>
</feature>
<keyword evidence="14" id="KW-1185">Reference proteome</keyword>
<dbReference type="InterPro" id="IPR003675">
    <property type="entry name" value="Rce1/LyrA-like_dom"/>
</dbReference>
<evidence type="ECO:0000256" key="7">
    <source>
        <dbReference type="ARBA" id="ARBA00022989"/>
    </source>
</evidence>
<name>A0A448ZMS0_9STRA</name>
<protein>
    <recommendedName>
        <fullName evidence="10">intramembrane prenyl-peptidase Rce1</fullName>
        <ecNumber evidence="10">3.4.26.1</ecNumber>
    </recommendedName>
</protein>
<dbReference type="EMBL" id="CAACVS010000534">
    <property type="protein sequence ID" value="VEU43336.1"/>
    <property type="molecule type" value="Genomic_DNA"/>
</dbReference>
<evidence type="ECO:0000256" key="6">
    <source>
        <dbReference type="ARBA" id="ARBA00022824"/>
    </source>
</evidence>
<dbReference type="GO" id="GO:0005789">
    <property type="term" value="C:endoplasmic reticulum membrane"/>
    <property type="evidence" value="ECO:0007669"/>
    <property type="project" value="UniProtKB-SubCell"/>
</dbReference>
<keyword evidence="5" id="KW-0378">Hydrolase</keyword>
<dbReference type="Pfam" id="PF02517">
    <property type="entry name" value="Rce1-like"/>
    <property type="match status" value="1"/>
</dbReference>
<evidence type="ECO:0000256" key="10">
    <source>
        <dbReference type="ARBA" id="ARBA00049729"/>
    </source>
</evidence>
<gene>
    <name evidence="13" type="ORF">PSNMU_V1.4_AUG-EV-PASAV3_0103520</name>
</gene>
<evidence type="ECO:0000256" key="5">
    <source>
        <dbReference type="ARBA" id="ARBA00022801"/>
    </source>
</evidence>
<evidence type="ECO:0000256" key="1">
    <source>
        <dbReference type="ARBA" id="ARBA00004477"/>
    </source>
</evidence>
<proteinExistence type="inferred from homology"/>
<comment type="catalytic activity">
    <reaction evidence="9">
        <text>Hydrolyzes the peptide bond -P2-(S-farnesyl or geranylgeranyl)C-P1'-P2'-P3'-COOH where P1' and P2' are amino acids with aliphatic sidechains and P3' is any C-terminal residue.</text>
        <dbReference type="EC" id="3.4.26.1"/>
    </reaction>
</comment>
<keyword evidence="6" id="KW-0256">Endoplasmic reticulum</keyword>
<evidence type="ECO:0000256" key="8">
    <source>
        <dbReference type="ARBA" id="ARBA00023136"/>
    </source>
</evidence>
<dbReference type="OrthoDB" id="271604at2759"/>
<dbReference type="GO" id="GO:0071586">
    <property type="term" value="P:CAAX-box protein processing"/>
    <property type="evidence" value="ECO:0007669"/>
    <property type="project" value="InterPro"/>
</dbReference>
<keyword evidence="3" id="KW-0645">Protease</keyword>
<evidence type="ECO:0000256" key="2">
    <source>
        <dbReference type="ARBA" id="ARBA00006897"/>
    </source>
</evidence>
<feature type="transmembrane region" description="Helical" evidence="11">
    <location>
        <begin position="20"/>
        <end position="43"/>
    </location>
</feature>
<evidence type="ECO:0000313" key="13">
    <source>
        <dbReference type="EMBL" id="VEU43336.1"/>
    </source>
</evidence>
<keyword evidence="8 11" id="KW-0472">Membrane</keyword>
<sequence length="158" mass="17927">YCIAPLTEEIVFRGCMVPALLATGMSIGRVSLVAPLFFGLAHLHHAATRLSNGEQLRMVMLATTFQFLYTSLFGSYASYGFIRSGSILPVVLSHSYCNWMGLPNPGFAINAYHPLHRFRMFILFAYFIGIVTFWYTFHIDLFLPLPAELPRFVRSNHE</sequence>
<dbReference type="InterPro" id="IPR039731">
    <property type="entry name" value="Rce1"/>
</dbReference>
<keyword evidence="7 11" id="KW-1133">Transmembrane helix</keyword>
<reference evidence="13 14" key="1">
    <citation type="submission" date="2019-01" db="EMBL/GenBank/DDBJ databases">
        <authorList>
            <person name="Ferrante I. M."/>
        </authorList>
    </citation>
    <scope>NUCLEOTIDE SEQUENCE [LARGE SCALE GENOMIC DNA]</scope>
    <source>
        <strain evidence="13 14">B856</strain>
    </source>
</reference>
<dbReference type="AlphaFoldDB" id="A0A448ZMS0"/>
<comment type="subcellular location">
    <subcellularLocation>
        <location evidence="1">Endoplasmic reticulum membrane</location>
        <topology evidence="1">Multi-pass membrane protein</topology>
    </subcellularLocation>
</comment>
<dbReference type="PANTHER" id="PTHR13046">
    <property type="entry name" value="PROTEASE U48 CAAX PRENYL PROTEASE RCE1"/>
    <property type="match status" value="1"/>
</dbReference>